<comment type="caution">
    <text evidence="3">The sequence shown here is derived from an EMBL/GenBank/DDBJ whole genome shotgun (WGS) entry which is preliminary data.</text>
</comment>
<evidence type="ECO:0000313" key="3">
    <source>
        <dbReference type="EMBL" id="TCJ28589.1"/>
    </source>
</evidence>
<dbReference type="EMBL" id="SJZJ01000010">
    <property type="protein sequence ID" value="TCJ28589.1"/>
    <property type="molecule type" value="Genomic_DNA"/>
</dbReference>
<feature type="region of interest" description="Disordered" evidence="1">
    <location>
        <begin position="1"/>
        <end position="26"/>
    </location>
</feature>
<feature type="compositionally biased region" description="Low complexity" evidence="1">
    <location>
        <begin position="12"/>
        <end position="21"/>
    </location>
</feature>
<evidence type="ECO:0000259" key="2">
    <source>
        <dbReference type="Pfam" id="PF12697"/>
    </source>
</evidence>
<reference evidence="3 4" key="1">
    <citation type="submission" date="2019-03" db="EMBL/GenBank/DDBJ databases">
        <authorList>
            <person name="Kim M.K.M."/>
        </authorList>
    </citation>
    <scope>NUCLEOTIDE SEQUENCE [LARGE SCALE GENOMIC DNA]</scope>
    <source>
        <strain evidence="3 4">18JY15-6</strain>
    </source>
</reference>
<dbReference type="InterPro" id="IPR029058">
    <property type="entry name" value="AB_hydrolase_fold"/>
</dbReference>
<dbReference type="Proteomes" id="UP000295453">
    <property type="component" value="Unassembled WGS sequence"/>
</dbReference>
<organism evidence="3 4">
    <name type="scientific">Nocardioides jejuensis</name>
    <dbReference type="NCBI Taxonomy" id="2502782"/>
    <lineage>
        <taxon>Bacteria</taxon>
        <taxon>Bacillati</taxon>
        <taxon>Actinomycetota</taxon>
        <taxon>Actinomycetes</taxon>
        <taxon>Propionibacteriales</taxon>
        <taxon>Nocardioidaceae</taxon>
        <taxon>Nocardioides</taxon>
    </lineage>
</organism>
<dbReference type="Gene3D" id="3.40.50.1820">
    <property type="entry name" value="alpha/beta hydrolase"/>
    <property type="match status" value="1"/>
</dbReference>
<keyword evidence="3" id="KW-0378">Hydrolase</keyword>
<dbReference type="GO" id="GO:0016020">
    <property type="term" value="C:membrane"/>
    <property type="evidence" value="ECO:0007669"/>
    <property type="project" value="TreeGrafter"/>
</dbReference>
<feature type="compositionally biased region" description="Pro residues" evidence="1">
    <location>
        <begin position="1"/>
        <end position="11"/>
    </location>
</feature>
<dbReference type="PRINTS" id="PR00111">
    <property type="entry name" value="ABHYDROLASE"/>
</dbReference>
<evidence type="ECO:0000313" key="4">
    <source>
        <dbReference type="Proteomes" id="UP000295453"/>
    </source>
</evidence>
<dbReference type="GO" id="GO:0016787">
    <property type="term" value="F:hydrolase activity"/>
    <property type="evidence" value="ECO:0007669"/>
    <property type="project" value="UniProtKB-KW"/>
</dbReference>
<proteinExistence type="predicted"/>
<dbReference type="InterPro" id="IPR000073">
    <property type="entry name" value="AB_hydrolase_1"/>
</dbReference>
<feature type="domain" description="AB hydrolase-1" evidence="2">
    <location>
        <begin position="116"/>
        <end position="371"/>
    </location>
</feature>
<protein>
    <submittedName>
        <fullName evidence="3">Alpha/beta hydrolase</fullName>
    </submittedName>
</protein>
<dbReference type="PANTHER" id="PTHR43798:SF33">
    <property type="entry name" value="HYDROLASE, PUTATIVE (AFU_ORTHOLOGUE AFUA_2G14860)-RELATED"/>
    <property type="match status" value="1"/>
</dbReference>
<dbReference type="PANTHER" id="PTHR43798">
    <property type="entry name" value="MONOACYLGLYCEROL LIPASE"/>
    <property type="match status" value="1"/>
</dbReference>
<gene>
    <name evidence="3" type="ORF">EPD65_07725</name>
</gene>
<dbReference type="InterPro" id="IPR050266">
    <property type="entry name" value="AB_hydrolase_sf"/>
</dbReference>
<dbReference type="AlphaFoldDB" id="A0A4R1CCB8"/>
<keyword evidence="4" id="KW-1185">Reference proteome</keyword>
<evidence type="ECO:0000256" key="1">
    <source>
        <dbReference type="SAM" id="MobiDB-lite"/>
    </source>
</evidence>
<dbReference type="SUPFAM" id="SSF53474">
    <property type="entry name" value="alpha/beta-Hydrolases"/>
    <property type="match status" value="1"/>
</dbReference>
<sequence length="384" mass="41277">MPLPAGDPADPPAAARPALPAHRQLEHPLPGRLLRLRQRFARRGFPLLRRVRRPRDATPHRHPCGDQGGRGGHPVVTSRPLRLVPVVGTDHFEFRTADGTRLDVEADGPVDAAVSVIFVHGYTLNLTSFRHQRATLDAAGGNVRRIYFDQRGFGRSARGPRGPRGPRGTASLDQLALDLAELVEAAPGAVVLVGHSMGGMVVQALAGLRPDLIGGRVRGTVLIASARSGREIDLHGLERVARLAGPCLLRSLQRVRPVVRLAGRLPFDLAAWVMHDRRALAVHRRAFAEMVEANPLDVLADYLAAMFAYDARAGVAELGRTETVVLSGRSDLVIPVAVSRRLARSIPGARLVLVERAGHMVTFEDAAAVDDAIAGVVAKVLAAR</sequence>
<name>A0A4R1CCB8_9ACTN</name>
<feature type="region of interest" description="Disordered" evidence="1">
    <location>
        <begin position="51"/>
        <end position="77"/>
    </location>
</feature>
<dbReference type="OrthoDB" id="5422338at2"/>
<accession>A0A4R1CCB8</accession>
<dbReference type="Pfam" id="PF12697">
    <property type="entry name" value="Abhydrolase_6"/>
    <property type="match status" value="1"/>
</dbReference>